<dbReference type="PaxDb" id="4113-PGSC0003DMT400087034"/>
<accession>M1DD16</accession>
<protein>
    <recommendedName>
        <fullName evidence="3">Integrase core domain containing protein</fullName>
    </recommendedName>
</protein>
<sequence>MVQKQERDQNMAKIMTQMDILTKYVMGGGYKAVNECDRDVDKDRYVPHHESQKLKEPRADPKGFRTEDMLALILNKVEGSDKVLKEMKGGISFLNQMVTSHSAFIKKLET</sequence>
<dbReference type="HOGENOM" id="CLU_029307_9_1_1"/>
<reference evidence="1" key="2">
    <citation type="submission" date="2015-06" db="UniProtKB">
        <authorList>
            <consortium name="EnsemblPlants"/>
        </authorList>
    </citation>
    <scope>IDENTIFICATION</scope>
    <source>
        <strain evidence="1">DM1-3 516 R44</strain>
    </source>
</reference>
<keyword evidence="2" id="KW-1185">Reference proteome</keyword>
<dbReference type="Gramene" id="PGSC0003DMT400087034">
    <property type="protein sequence ID" value="PGSC0003DMT400087034"/>
    <property type="gene ID" value="PGSC0003DMG400036605"/>
</dbReference>
<dbReference type="InParanoid" id="M1DD16"/>
<name>M1DD16_SOLTU</name>
<evidence type="ECO:0008006" key="3">
    <source>
        <dbReference type="Google" id="ProtNLM"/>
    </source>
</evidence>
<dbReference type="Proteomes" id="UP000011115">
    <property type="component" value="Unassembled WGS sequence"/>
</dbReference>
<dbReference type="EnsemblPlants" id="PGSC0003DMT400087034">
    <property type="protein sequence ID" value="PGSC0003DMT400087034"/>
    <property type="gene ID" value="PGSC0003DMG400036605"/>
</dbReference>
<evidence type="ECO:0000313" key="2">
    <source>
        <dbReference type="Proteomes" id="UP000011115"/>
    </source>
</evidence>
<proteinExistence type="predicted"/>
<evidence type="ECO:0000313" key="1">
    <source>
        <dbReference type="EnsemblPlants" id="PGSC0003DMT400087034"/>
    </source>
</evidence>
<organism evidence="1 2">
    <name type="scientific">Solanum tuberosum</name>
    <name type="common">Potato</name>
    <dbReference type="NCBI Taxonomy" id="4113"/>
    <lineage>
        <taxon>Eukaryota</taxon>
        <taxon>Viridiplantae</taxon>
        <taxon>Streptophyta</taxon>
        <taxon>Embryophyta</taxon>
        <taxon>Tracheophyta</taxon>
        <taxon>Spermatophyta</taxon>
        <taxon>Magnoliopsida</taxon>
        <taxon>eudicotyledons</taxon>
        <taxon>Gunneridae</taxon>
        <taxon>Pentapetalae</taxon>
        <taxon>asterids</taxon>
        <taxon>lamiids</taxon>
        <taxon>Solanales</taxon>
        <taxon>Solanaceae</taxon>
        <taxon>Solanoideae</taxon>
        <taxon>Solaneae</taxon>
        <taxon>Solanum</taxon>
    </lineage>
</organism>
<reference evidence="2" key="1">
    <citation type="journal article" date="2011" name="Nature">
        <title>Genome sequence and analysis of the tuber crop potato.</title>
        <authorList>
            <consortium name="The Potato Genome Sequencing Consortium"/>
        </authorList>
    </citation>
    <scope>NUCLEOTIDE SEQUENCE [LARGE SCALE GENOMIC DNA]</scope>
    <source>
        <strain evidence="2">cv. DM1-3 516 R44</strain>
    </source>
</reference>
<dbReference type="AlphaFoldDB" id="M1DD16"/>